<dbReference type="InterPro" id="IPR016181">
    <property type="entry name" value="Acyl_CoA_acyltransferase"/>
</dbReference>
<keyword evidence="1" id="KW-0808">Transferase</keyword>
<dbReference type="Pfam" id="PF00583">
    <property type="entry name" value="Acetyltransf_1"/>
    <property type="match status" value="1"/>
</dbReference>
<dbReference type="SUPFAM" id="SSF55729">
    <property type="entry name" value="Acyl-CoA N-acyltransferases (Nat)"/>
    <property type="match status" value="1"/>
</dbReference>
<dbReference type="Gene3D" id="3.40.630.30">
    <property type="match status" value="1"/>
</dbReference>
<evidence type="ECO:0000313" key="4">
    <source>
        <dbReference type="EMBL" id="EDM23863.1"/>
    </source>
</evidence>
<dbReference type="InterPro" id="IPR000182">
    <property type="entry name" value="GNAT_dom"/>
</dbReference>
<dbReference type="CDD" id="cd04301">
    <property type="entry name" value="NAT_SF"/>
    <property type="match status" value="1"/>
</dbReference>
<evidence type="ECO:0000259" key="3">
    <source>
        <dbReference type="PROSITE" id="PS51186"/>
    </source>
</evidence>
<dbReference type="NCBIfam" id="NF005840">
    <property type="entry name" value="PRK07757.1"/>
    <property type="match status" value="1"/>
</dbReference>
<dbReference type="PANTHER" id="PTHR30602">
    <property type="entry name" value="AMINO-ACID ACETYLTRANSFERASE"/>
    <property type="match status" value="1"/>
</dbReference>
<dbReference type="GO" id="GO:0004042">
    <property type="term" value="F:L-glutamate N-acetyltransferase activity"/>
    <property type="evidence" value="ECO:0007669"/>
    <property type="project" value="InterPro"/>
</dbReference>
<dbReference type="PANTHER" id="PTHR30602:SF12">
    <property type="entry name" value="AMINO-ACID ACETYLTRANSFERASE NAGS1, CHLOROPLASTIC-RELATED"/>
    <property type="match status" value="1"/>
</dbReference>
<feature type="domain" description="N-acetyltransferase" evidence="3">
    <location>
        <begin position="5"/>
        <end position="147"/>
    </location>
</feature>
<accession>A0AAI9AHR0</accession>
<gene>
    <name evidence="4" type="ORF">CMTB2_01309</name>
</gene>
<evidence type="ECO:0000256" key="2">
    <source>
        <dbReference type="ARBA" id="ARBA00023315"/>
    </source>
</evidence>
<proteinExistence type="predicted"/>
<evidence type="ECO:0000313" key="5">
    <source>
        <dbReference type="Proteomes" id="UP000003288"/>
    </source>
</evidence>
<dbReference type="GO" id="GO:0005737">
    <property type="term" value="C:cytoplasm"/>
    <property type="evidence" value="ECO:0007669"/>
    <property type="project" value="InterPro"/>
</dbReference>
<comment type="caution">
    <text evidence="4">The sequence shown here is derived from an EMBL/GenBank/DDBJ whole genome shotgun (WGS) entry which is preliminary data.</text>
</comment>
<organism evidence="4 5">
    <name type="scientific">Caminibacter mediatlanticus TB-2</name>
    <dbReference type="NCBI Taxonomy" id="391592"/>
    <lineage>
        <taxon>Bacteria</taxon>
        <taxon>Pseudomonadati</taxon>
        <taxon>Campylobacterota</taxon>
        <taxon>Epsilonproteobacteria</taxon>
        <taxon>Nautiliales</taxon>
        <taxon>Nautiliaceae</taxon>
        <taxon>Caminibacter</taxon>
    </lineage>
</organism>
<dbReference type="Proteomes" id="UP000003288">
    <property type="component" value="Unassembled WGS sequence"/>
</dbReference>
<dbReference type="PROSITE" id="PS51186">
    <property type="entry name" value="GNAT"/>
    <property type="match status" value="1"/>
</dbReference>
<dbReference type="InterPro" id="IPR010167">
    <property type="entry name" value="NH2A_AcTrfase"/>
</dbReference>
<dbReference type="AlphaFoldDB" id="A0AAI9AHR0"/>
<dbReference type="GO" id="GO:0006526">
    <property type="term" value="P:L-arginine biosynthetic process"/>
    <property type="evidence" value="ECO:0007669"/>
    <property type="project" value="InterPro"/>
</dbReference>
<sequence length="158" mass="18332">MRFYGEIMKIIKPTLREIIDIKTVLKPYVDEGIILNRSDDEIATNIRSYQIVYDKKRPIGVGALHIYSPYLGEIRSLAVNKEYQLKGIGKELVRNLLKEAKELGLKEVLVLTYKKEFFEKLGFVEIQKEAVPDKKIWADCIKCKFFPSCNEIALITYL</sequence>
<protein>
    <recommendedName>
        <fullName evidence="3">N-acetyltransferase domain-containing protein</fullName>
    </recommendedName>
</protein>
<name>A0AAI9AHR0_9BACT</name>
<reference evidence="4 5" key="1">
    <citation type="journal article" date="2011" name="Stand. Genomic Sci.">
        <title>Draft genome sequence of Caminibacter mediatlanticus strain TB-2, an epsilonproteobacterium isolated from a deep-sea hydrothermal vent.</title>
        <authorList>
            <person name="Giovannelli D."/>
            <person name="Ferriera S."/>
            <person name="Johnson J."/>
            <person name="Kravitz S."/>
            <person name="Perez-Rodriguez I."/>
            <person name="Ricci J."/>
            <person name="O'Brien C."/>
            <person name="Voordeckers J.W."/>
            <person name="Bini E."/>
            <person name="Vetriani C."/>
        </authorList>
    </citation>
    <scope>NUCLEOTIDE SEQUENCE [LARGE SCALE GENOMIC DNA]</scope>
    <source>
        <strain evidence="4 5">TB-2</strain>
    </source>
</reference>
<dbReference type="EMBL" id="ABCJ01000003">
    <property type="protein sequence ID" value="EDM23863.1"/>
    <property type="molecule type" value="Genomic_DNA"/>
</dbReference>
<keyword evidence="2" id="KW-0012">Acyltransferase</keyword>
<evidence type="ECO:0000256" key="1">
    <source>
        <dbReference type="ARBA" id="ARBA00022679"/>
    </source>
</evidence>